<keyword evidence="5" id="KW-0325">Glycoprotein</keyword>
<dbReference type="Pfam" id="PF05577">
    <property type="entry name" value="Peptidase_S28"/>
    <property type="match status" value="1"/>
</dbReference>
<dbReference type="PANTHER" id="PTHR11010:SF117">
    <property type="entry name" value="SERINE PROTEASE 16"/>
    <property type="match status" value="1"/>
</dbReference>
<evidence type="ECO:0000256" key="5">
    <source>
        <dbReference type="ARBA" id="ARBA00023180"/>
    </source>
</evidence>
<dbReference type="InterPro" id="IPR029058">
    <property type="entry name" value="AB_hydrolase_fold"/>
</dbReference>
<dbReference type="SUPFAM" id="SSF53474">
    <property type="entry name" value="alpha/beta-Hydrolases"/>
    <property type="match status" value="1"/>
</dbReference>
<dbReference type="PANTHER" id="PTHR11010">
    <property type="entry name" value="PROTEASE S28 PRO-X CARBOXYPEPTIDASE-RELATED"/>
    <property type="match status" value="1"/>
</dbReference>
<dbReference type="GO" id="GO:0006508">
    <property type="term" value="P:proteolysis"/>
    <property type="evidence" value="ECO:0007669"/>
    <property type="project" value="UniProtKB-KW"/>
</dbReference>
<keyword evidence="3" id="KW-0732">Signal</keyword>
<sequence length="516" mass="58746">MLRTTKNFKGLPRVLFLHLFILFAILFAQGESLGFRHGRRVDGFLGKPSKVARLQHSLDSEELWFEQRLDHFQPEDKRTWQQRYYVNDQYYRNDSQAPVFLMIGGEGEATKKWMHEGAWIHYAEHFGALCIQLEHRFYGKSHPTSDLSTSNLAYLSSEQALADLSNFVIAMKAKHKLVDTQKWIAFGGSYPGSLAAWAREKYPNLIHGAISSSGPLLAQVDFKEYFEVVKASLASYKPDCVEAVQRSFAQVEILLRHMIGQHNLDDKFKTCTPLKDSIENPLDIASFFENLAGNFAGVVQYNKDNSPHATVTIDDICDVMLNTTIGPPVTRLGAVNDMLLKDSKTKCLDYKYDKMIADMKNVSWDSETAKGMRQWTYQTCTEFGFYQTSENKSDTFGDRFGVDFFIRQCMDVFSDRMDSKYLEQVVAQTNKYYGALKPETTQVLYVHGSIDPWHALGLYVSANSKTPTIYIEGTAHCANMYEPASNDPPQLKEARNKILKYLAKLLDGYASFAKFS</sequence>
<keyword evidence="7" id="KW-1185">Reference proteome</keyword>
<dbReference type="GO" id="GO:0008239">
    <property type="term" value="F:dipeptidyl-peptidase activity"/>
    <property type="evidence" value="ECO:0007669"/>
    <property type="project" value="TreeGrafter"/>
</dbReference>
<dbReference type="Gene3D" id="1.20.120.980">
    <property type="entry name" value="Serine carboxypeptidase S28, SKS domain"/>
    <property type="match status" value="1"/>
</dbReference>
<dbReference type="FunFam" id="1.20.120.980:FF:000003">
    <property type="entry name" value="Serine protease 16"/>
    <property type="match status" value="1"/>
</dbReference>
<dbReference type="Proteomes" id="UP001200034">
    <property type="component" value="Unassembled WGS sequence"/>
</dbReference>
<proteinExistence type="inferred from homology"/>
<dbReference type="InterPro" id="IPR008758">
    <property type="entry name" value="Peptidase_S28"/>
</dbReference>
<organism evidence="6 7">
    <name type="scientific">Drosophila rubida</name>
    <dbReference type="NCBI Taxonomy" id="30044"/>
    <lineage>
        <taxon>Eukaryota</taxon>
        <taxon>Metazoa</taxon>
        <taxon>Ecdysozoa</taxon>
        <taxon>Arthropoda</taxon>
        <taxon>Hexapoda</taxon>
        <taxon>Insecta</taxon>
        <taxon>Pterygota</taxon>
        <taxon>Neoptera</taxon>
        <taxon>Endopterygota</taxon>
        <taxon>Diptera</taxon>
        <taxon>Brachycera</taxon>
        <taxon>Muscomorpha</taxon>
        <taxon>Ephydroidea</taxon>
        <taxon>Drosophilidae</taxon>
        <taxon>Drosophila</taxon>
    </lineage>
</organism>
<dbReference type="InterPro" id="IPR042269">
    <property type="entry name" value="Ser_carbopepase_S28_SKS"/>
</dbReference>
<protein>
    <recommendedName>
        <fullName evidence="8">Serine protease F56F10.1</fullName>
    </recommendedName>
</protein>
<evidence type="ECO:0000256" key="4">
    <source>
        <dbReference type="ARBA" id="ARBA00022801"/>
    </source>
</evidence>
<dbReference type="EMBL" id="JAJJHW010002585">
    <property type="protein sequence ID" value="KAH8369967.1"/>
    <property type="molecule type" value="Genomic_DNA"/>
</dbReference>
<accession>A0AAD4PK00</accession>
<evidence type="ECO:0000256" key="3">
    <source>
        <dbReference type="ARBA" id="ARBA00022729"/>
    </source>
</evidence>
<evidence type="ECO:0000256" key="1">
    <source>
        <dbReference type="ARBA" id="ARBA00011079"/>
    </source>
</evidence>
<keyword evidence="2" id="KW-0645">Protease</keyword>
<gene>
    <name evidence="6" type="ORF">KR093_001620</name>
</gene>
<name>A0AAD4PK00_9MUSC</name>
<comment type="similarity">
    <text evidence="1">Belongs to the peptidase S28 family.</text>
</comment>
<evidence type="ECO:0000313" key="7">
    <source>
        <dbReference type="Proteomes" id="UP001200034"/>
    </source>
</evidence>
<comment type="caution">
    <text evidence="6">The sequence shown here is derived from an EMBL/GenBank/DDBJ whole genome shotgun (WGS) entry which is preliminary data.</text>
</comment>
<reference evidence="6" key="1">
    <citation type="journal article" date="2021" name="Mol. Ecol. Resour.">
        <title>Phylogenomic analyses of the genus Drosophila reveals genomic signals of climate adaptation.</title>
        <authorList>
            <person name="Li F."/>
            <person name="Rane R.V."/>
            <person name="Luria V."/>
            <person name="Xiong Z."/>
            <person name="Chen J."/>
            <person name="Li Z."/>
            <person name="Catullo R.A."/>
            <person name="Griffin P.C."/>
            <person name="Schiffer M."/>
            <person name="Pearce S."/>
            <person name="Lee S.F."/>
            <person name="McElroy K."/>
            <person name="Stocker A."/>
            <person name="Shirriffs J."/>
            <person name="Cockerell F."/>
            <person name="Coppin C."/>
            <person name="Sgro C.M."/>
            <person name="Karger A."/>
            <person name="Cain J.W."/>
            <person name="Weber J.A."/>
            <person name="Santpere G."/>
            <person name="Kirschner M.W."/>
            <person name="Hoffmann A.A."/>
            <person name="Oakeshott J.G."/>
            <person name="Zhang G."/>
        </authorList>
    </citation>
    <scope>NUCLEOTIDE SEQUENCE</scope>
    <source>
        <strain evidence="6">BGI-SZ-2011g</strain>
    </source>
</reference>
<evidence type="ECO:0008006" key="8">
    <source>
        <dbReference type="Google" id="ProtNLM"/>
    </source>
</evidence>
<dbReference type="GO" id="GO:0070008">
    <property type="term" value="F:serine-type exopeptidase activity"/>
    <property type="evidence" value="ECO:0007669"/>
    <property type="project" value="InterPro"/>
</dbReference>
<keyword evidence="4" id="KW-0378">Hydrolase</keyword>
<dbReference type="AlphaFoldDB" id="A0AAD4PK00"/>
<evidence type="ECO:0000313" key="6">
    <source>
        <dbReference type="EMBL" id="KAH8369967.1"/>
    </source>
</evidence>
<dbReference type="Gene3D" id="3.40.50.1820">
    <property type="entry name" value="alpha/beta hydrolase"/>
    <property type="match status" value="1"/>
</dbReference>
<evidence type="ECO:0000256" key="2">
    <source>
        <dbReference type="ARBA" id="ARBA00022670"/>
    </source>
</evidence>